<dbReference type="GO" id="GO:0004497">
    <property type="term" value="F:monooxygenase activity"/>
    <property type="evidence" value="ECO:0007669"/>
    <property type="project" value="UniProtKB-KW"/>
</dbReference>
<comment type="cofactor">
    <cofactor evidence="1">
        <name>Cu(2+)</name>
        <dbReference type="ChEBI" id="CHEBI:29036"/>
    </cofactor>
</comment>
<dbReference type="GO" id="GO:0005576">
    <property type="term" value="C:extracellular region"/>
    <property type="evidence" value="ECO:0007669"/>
    <property type="project" value="UniProtKB-SubCell"/>
</dbReference>
<evidence type="ECO:0000256" key="6">
    <source>
        <dbReference type="ARBA" id="ARBA00023001"/>
    </source>
</evidence>
<dbReference type="EMBL" id="NCSJ02000261">
    <property type="protein sequence ID" value="RFU26461.1"/>
    <property type="molecule type" value="Genomic_DNA"/>
</dbReference>
<feature type="domain" description="CBM1" evidence="19">
    <location>
        <begin position="313"/>
        <end position="350"/>
    </location>
</feature>
<name>A0A3E2GZD1_SCYLI</name>
<keyword evidence="11" id="KW-0325">Glycoprotein</keyword>
<evidence type="ECO:0000313" key="21">
    <source>
        <dbReference type="Proteomes" id="UP000258309"/>
    </source>
</evidence>
<feature type="region of interest" description="Disordered" evidence="17">
    <location>
        <begin position="262"/>
        <end position="286"/>
    </location>
</feature>
<dbReference type="EC" id="1.14.99.56" evidence="16"/>
<keyword evidence="6 16" id="KW-0136">Cellulose degradation</keyword>
<reference evidence="20 21" key="1">
    <citation type="submission" date="2018-05" db="EMBL/GenBank/DDBJ databases">
        <title>Draft genome sequence of Scytalidium lignicola DSM 105466, a ubiquitous saprotrophic fungus.</title>
        <authorList>
            <person name="Buettner E."/>
            <person name="Gebauer A.M."/>
            <person name="Hofrichter M."/>
            <person name="Liers C."/>
            <person name="Kellner H."/>
        </authorList>
    </citation>
    <scope>NUCLEOTIDE SEQUENCE [LARGE SCALE GENOMIC DNA]</scope>
    <source>
        <strain evidence="20 21">DSM 105466</strain>
    </source>
</reference>
<evidence type="ECO:0000256" key="15">
    <source>
        <dbReference type="ARBA" id="ARBA00045077"/>
    </source>
</evidence>
<evidence type="ECO:0000256" key="12">
    <source>
        <dbReference type="ARBA" id="ARBA00023277"/>
    </source>
</evidence>
<comment type="domain">
    <text evidence="16">Has a modular structure: an endo-beta-1,4-glucanase catalytic module at the N-terminus, a linker rich in serines and threonines, and a C-terminal carbohydrate-binding module (CBM).</text>
</comment>
<keyword evidence="21" id="KW-1185">Reference proteome</keyword>
<evidence type="ECO:0000256" key="10">
    <source>
        <dbReference type="ARBA" id="ARBA00023157"/>
    </source>
</evidence>
<evidence type="ECO:0000256" key="13">
    <source>
        <dbReference type="ARBA" id="ARBA00023326"/>
    </source>
</evidence>
<comment type="function">
    <text evidence="16">Lytic polysaccharide monooxygenase (LMPO) that depolymerizes crystalline and amorphous polysaccharides via the oxidation of scissile alpha- or beta-(1-4)-glycosidic bonds, yielding C1 and/or C4 oxidation products. Catalysis by LPMOs requires the reduction of the active-site copper from Cu(II) to Cu(I) by a reducing agent and H(2)O(2) or O(2) as a cosubstrate.</text>
</comment>
<dbReference type="Pfam" id="PF00734">
    <property type="entry name" value="CBM_1"/>
    <property type="match status" value="1"/>
</dbReference>
<feature type="non-terminal residue" evidence="20">
    <location>
        <position position="1"/>
    </location>
</feature>
<keyword evidence="10 16" id="KW-1015">Disulfide bond</keyword>
<protein>
    <recommendedName>
        <fullName evidence="16">AA9 family lytic polysaccharide monooxygenase</fullName>
        <ecNumber evidence="16">1.14.99.56</ecNumber>
    </recommendedName>
    <alternativeName>
        <fullName evidence="16">Endo-beta-1,4-glucanase</fullName>
    </alternativeName>
    <alternativeName>
        <fullName evidence="16">Glycosyl hydrolase 61 family protein</fullName>
    </alternativeName>
</protein>
<evidence type="ECO:0000256" key="17">
    <source>
        <dbReference type="SAM" id="MobiDB-lite"/>
    </source>
</evidence>
<keyword evidence="7" id="KW-0560">Oxidoreductase</keyword>
<feature type="chain" id="PRO_5035366424" description="AA9 family lytic polysaccharide monooxygenase" evidence="18">
    <location>
        <begin position="21"/>
        <end position="350"/>
    </location>
</feature>
<keyword evidence="13 16" id="KW-0624">Polysaccharide degradation</keyword>
<feature type="signal peptide" evidence="18">
    <location>
        <begin position="1"/>
        <end position="20"/>
    </location>
</feature>
<proteinExistence type="inferred from homology"/>
<evidence type="ECO:0000256" key="3">
    <source>
        <dbReference type="ARBA" id="ARBA00022525"/>
    </source>
</evidence>
<evidence type="ECO:0000256" key="16">
    <source>
        <dbReference type="RuleBase" id="RU368122"/>
    </source>
</evidence>
<keyword evidence="4" id="KW-0479">Metal-binding</keyword>
<gene>
    <name evidence="20" type="ORF">B7463_g9898</name>
</gene>
<dbReference type="CDD" id="cd21175">
    <property type="entry name" value="LPMO_AA9"/>
    <property type="match status" value="1"/>
</dbReference>
<evidence type="ECO:0000256" key="11">
    <source>
        <dbReference type="ARBA" id="ARBA00023180"/>
    </source>
</evidence>
<dbReference type="SMART" id="SM00236">
    <property type="entry name" value="fCBD"/>
    <property type="match status" value="1"/>
</dbReference>
<dbReference type="Gene3D" id="2.70.50.70">
    <property type="match status" value="1"/>
</dbReference>
<dbReference type="GO" id="GO:0046872">
    <property type="term" value="F:metal ion binding"/>
    <property type="evidence" value="ECO:0007669"/>
    <property type="project" value="UniProtKB-KW"/>
</dbReference>
<evidence type="ECO:0000256" key="1">
    <source>
        <dbReference type="ARBA" id="ARBA00001973"/>
    </source>
</evidence>
<dbReference type="OMA" id="YGSQCAR"/>
<organism evidence="20 21">
    <name type="scientific">Scytalidium lignicola</name>
    <name type="common">Hyphomycete</name>
    <dbReference type="NCBI Taxonomy" id="5539"/>
    <lineage>
        <taxon>Eukaryota</taxon>
        <taxon>Fungi</taxon>
        <taxon>Dikarya</taxon>
        <taxon>Ascomycota</taxon>
        <taxon>Pezizomycotina</taxon>
        <taxon>Leotiomycetes</taxon>
        <taxon>Leotiomycetes incertae sedis</taxon>
        <taxon>Scytalidium</taxon>
    </lineage>
</organism>
<dbReference type="Proteomes" id="UP000258309">
    <property type="component" value="Unassembled WGS sequence"/>
</dbReference>
<evidence type="ECO:0000313" key="20">
    <source>
        <dbReference type="EMBL" id="RFU26461.1"/>
    </source>
</evidence>
<dbReference type="AlphaFoldDB" id="A0A3E2GZD1"/>
<dbReference type="GO" id="GO:0008810">
    <property type="term" value="F:cellulase activity"/>
    <property type="evidence" value="ECO:0007669"/>
    <property type="project" value="UniProtKB-UniRule"/>
</dbReference>
<dbReference type="SUPFAM" id="SSF57180">
    <property type="entry name" value="Cellulose-binding domain"/>
    <property type="match status" value="1"/>
</dbReference>
<dbReference type="InterPro" id="IPR049892">
    <property type="entry name" value="AA9"/>
</dbReference>
<dbReference type="InterPro" id="IPR035971">
    <property type="entry name" value="CBD_sf"/>
</dbReference>
<keyword evidence="12 16" id="KW-0119">Carbohydrate metabolism</keyword>
<dbReference type="PROSITE" id="PS51164">
    <property type="entry name" value="CBM1_2"/>
    <property type="match status" value="1"/>
</dbReference>
<evidence type="ECO:0000256" key="4">
    <source>
        <dbReference type="ARBA" id="ARBA00022723"/>
    </source>
</evidence>
<evidence type="ECO:0000256" key="5">
    <source>
        <dbReference type="ARBA" id="ARBA00022729"/>
    </source>
</evidence>
<evidence type="ECO:0000259" key="19">
    <source>
        <dbReference type="PROSITE" id="PS51164"/>
    </source>
</evidence>
<keyword evidence="3 16" id="KW-0964">Secreted</keyword>
<dbReference type="PANTHER" id="PTHR33353:SF9">
    <property type="entry name" value="ENDOGLUCANASE II"/>
    <property type="match status" value="1"/>
</dbReference>
<evidence type="ECO:0000256" key="2">
    <source>
        <dbReference type="ARBA" id="ARBA00004613"/>
    </source>
</evidence>
<sequence length="350" mass="35301">MRSASFISFIAALAAKQAAGHATFQDLWVNGGWCVRQPPSNSPVTDVTSNGIRCNVNGAQGVPNKCVVSAGSTVTVEMHQQPGDRSCANEAIGGDHFGPLHVYMSKVDDSSTADGSTGWFKIFADTWSPLAGSSNGQGDNWGTKDLNTCCGRMNVKIPSDIPAGDYLLRAEVIALHVASSPGGAQFYMSCYQLTVTGGGSASPAVVNLPGAYSANDPGILINIYQPLATYVDPGPTVYSGGSTKSAGAGCSGVETGTAPGPTYTGGGGTGPTSGSSITTTSRAGTTTTTIVTSARPTTTTTSSATTSAPAGGCSVPKYGQCGGQPYTGCTVCAAGSTCSAVSPPYYYQCL</sequence>
<comment type="catalytic activity">
    <reaction evidence="15 16">
        <text>[(1-&gt;4)-beta-D-glucosyl]n+m + reduced acceptor + O2 = 4-dehydro-beta-D-glucosyl-[(1-&gt;4)-beta-D-glucosyl]n-1 + [(1-&gt;4)-beta-D-glucosyl]m + acceptor + H2O.</text>
        <dbReference type="EC" id="1.14.99.56"/>
    </reaction>
</comment>
<feature type="non-terminal residue" evidence="20">
    <location>
        <position position="350"/>
    </location>
</feature>
<accession>A0A3E2GZD1</accession>
<evidence type="ECO:0000256" key="7">
    <source>
        <dbReference type="ARBA" id="ARBA00023002"/>
    </source>
</evidence>
<dbReference type="STRING" id="5539.A0A3E2GZD1"/>
<keyword evidence="8" id="KW-0186">Copper</keyword>
<evidence type="ECO:0000256" key="14">
    <source>
        <dbReference type="ARBA" id="ARBA00044502"/>
    </source>
</evidence>
<comment type="subcellular location">
    <subcellularLocation>
        <location evidence="2 16">Secreted</location>
    </subcellularLocation>
</comment>
<dbReference type="PANTHER" id="PTHR33353">
    <property type="entry name" value="PUTATIVE (AFU_ORTHOLOGUE AFUA_1G12560)-RELATED"/>
    <property type="match status" value="1"/>
</dbReference>
<dbReference type="GO" id="GO:0030245">
    <property type="term" value="P:cellulose catabolic process"/>
    <property type="evidence" value="ECO:0007669"/>
    <property type="project" value="UniProtKB-UniRule"/>
</dbReference>
<dbReference type="EMBL" id="MG820558">
    <property type="protein sequence ID" value="AYO97682.1"/>
    <property type="molecule type" value="Genomic_DNA"/>
</dbReference>
<evidence type="ECO:0000256" key="18">
    <source>
        <dbReference type="SAM" id="SignalP"/>
    </source>
</evidence>
<evidence type="ECO:0000256" key="8">
    <source>
        <dbReference type="ARBA" id="ARBA00023008"/>
    </source>
</evidence>
<dbReference type="OrthoDB" id="3238762at2759"/>
<dbReference type="InterPro" id="IPR000254">
    <property type="entry name" value="CBD"/>
</dbReference>
<evidence type="ECO:0000256" key="9">
    <source>
        <dbReference type="ARBA" id="ARBA00023033"/>
    </source>
</evidence>
<keyword evidence="5 18" id="KW-0732">Signal</keyword>
<comment type="similarity">
    <text evidence="14">Belongs to the polysaccharide monooxygenase AA9 family.</text>
</comment>
<keyword evidence="9 20" id="KW-0503">Monooxygenase</keyword>
<dbReference type="GO" id="GO:0030248">
    <property type="term" value="F:cellulose binding"/>
    <property type="evidence" value="ECO:0007669"/>
    <property type="project" value="UniProtKB-UniRule"/>
</dbReference>
<feature type="compositionally biased region" description="Low complexity" evidence="17">
    <location>
        <begin position="272"/>
        <end position="286"/>
    </location>
</feature>
<dbReference type="Pfam" id="PF03443">
    <property type="entry name" value="AA9"/>
    <property type="match status" value="1"/>
</dbReference>
<dbReference type="InterPro" id="IPR005103">
    <property type="entry name" value="AA9_LPMO"/>
</dbReference>